<proteinExistence type="predicted"/>
<dbReference type="GO" id="GO:0004180">
    <property type="term" value="F:carboxypeptidase activity"/>
    <property type="evidence" value="ECO:0007669"/>
    <property type="project" value="UniProtKB-KW"/>
</dbReference>
<evidence type="ECO:0000313" key="2">
    <source>
        <dbReference type="Proteomes" id="UP000768462"/>
    </source>
</evidence>
<dbReference type="Proteomes" id="UP000768462">
    <property type="component" value="Unassembled WGS sequence"/>
</dbReference>
<keyword evidence="1" id="KW-0645">Protease</keyword>
<gene>
    <name evidence="1" type="ORF">E7215_06955</name>
</gene>
<dbReference type="GO" id="GO:0030246">
    <property type="term" value="F:carbohydrate binding"/>
    <property type="evidence" value="ECO:0007669"/>
    <property type="project" value="InterPro"/>
</dbReference>
<keyword evidence="1" id="KW-0121">Carboxypeptidase</keyword>
<name>A0A927W3N0_9CLOT</name>
<protein>
    <submittedName>
        <fullName evidence="1">Carboxypeptidase regulatory-like domain-containing protein</fullName>
    </submittedName>
</protein>
<accession>A0A927W3N0</accession>
<sequence length="136" mass="15627">MSEQLIKFQSTTYGDKYVDAKVETGDDNRGVIYGRVIDKNNKPISDAVVKLIILEDPNDPLSILPITHTFTDEYGQFLFGPLPPNKTYLIKIWYDDIYVRPITIKDKEARHSCITIREGKNSDNSERKLPINHSEK</sequence>
<organism evidence="1 2">
    <name type="scientific">Clostridium sulfidigenes</name>
    <dbReference type="NCBI Taxonomy" id="318464"/>
    <lineage>
        <taxon>Bacteria</taxon>
        <taxon>Bacillati</taxon>
        <taxon>Bacillota</taxon>
        <taxon>Clostridia</taxon>
        <taxon>Eubacteriales</taxon>
        <taxon>Clostridiaceae</taxon>
        <taxon>Clostridium</taxon>
    </lineage>
</organism>
<keyword evidence="1" id="KW-0378">Hydrolase</keyword>
<dbReference type="InterPro" id="IPR013784">
    <property type="entry name" value="Carb-bd-like_fold"/>
</dbReference>
<dbReference type="Gene3D" id="2.60.40.1120">
    <property type="entry name" value="Carboxypeptidase-like, regulatory domain"/>
    <property type="match status" value="1"/>
</dbReference>
<reference evidence="1" key="1">
    <citation type="submission" date="2019-04" db="EMBL/GenBank/DDBJ databases">
        <title>Evolution of Biomass-Degrading Anaerobic Consortia Revealed by Metagenomics.</title>
        <authorList>
            <person name="Peng X."/>
        </authorList>
    </citation>
    <scope>NUCLEOTIDE SEQUENCE</scope>
    <source>
        <strain evidence="1">SIG254</strain>
    </source>
</reference>
<comment type="caution">
    <text evidence="1">The sequence shown here is derived from an EMBL/GenBank/DDBJ whole genome shotgun (WGS) entry which is preliminary data.</text>
</comment>
<dbReference type="SUPFAM" id="SSF49452">
    <property type="entry name" value="Starch-binding domain-like"/>
    <property type="match status" value="1"/>
</dbReference>
<dbReference type="AlphaFoldDB" id="A0A927W3N0"/>
<dbReference type="EMBL" id="SVCM01000077">
    <property type="protein sequence ID" value="MBE6059897.1"/>
    <property type="molecule type" value="Genomic_DNA"/>
</dbReference>
<evidence type="ECO:0000313" key="1">
    <source>
        <dbReference type="EMBL" id="MBE6059897.1"/>
    </source>
</evidence>